<dbReference type="SUPFAM" id="SSF53474">
    <property type="entry name" value="alpha/beta-Hydrolases"/>
    <property type="match status" value="1"/>
</dbReference>
<reference evidence="3" key="1">
    <citation type="submission" date="2014-11" db="EMBL/GenBank/DDBJ databases">
        <title>Genome sequencing of Roseivirga sp. D-25.</title>
        <authorList>
            <person name="Selvaratnam C."/>
            <person name="Thevarajoo S."/>
            <person name="Goh K.M."/>
            <person name="Eee R."/>
            <person name="Chan K.-G."/>
            <person name="Chong C.S."/>
        </authorList>
    </citation>
    <scope>NUCLEOTIDE SEQUENCE [LARGE SCALE GENOMIC DNA]</scope>
    <source>
        <strain evidence="3">D-25</strain>
    </source>
</reference>
<dbReference type="InterPro" id="IPR001563">
    <property type="entry name" value="Peptidase_S10"/>
</dbReference>
<gene>
    <name evidence="2" type="ORF">OB69_00960</name>
</gene>
<evidence type="ECO:0000313" key="2">
    <source>
        <dbReference type="EMBL" id="KOF04405.1"/>
    </source>
</evidence>
<dbReference type="RefSeq" id="WP_053221821.1">
    <property type="nucleotide sequence ID" value="NZ_JSVA01000002.1"/>
</dbReference>
<dbReference type="InterPro" id="IPR029058">
    <property type="entry name" value="AB_hydrolase_fold"/>
</dbReference>
<name>A0A0L8AQ90_9BACT</name>
<accession>A0A0L8AQ90</accession>
<keyword evidence="1" id="KW-0732">Signal</keyword>
<dbReference type="Gene3D" id="3.40.50.1820">
    <property type="entry name" value="alpha/beta hydrolase"/>
    <property type="match status" value="2"/>
</dbReference>
<dbReference type="GO" id="GO:0004185">
    <property type="term" value="F:serine-type carboxypeptidase activity"/>
    <property type="evidence" value="ECO:0007669"/>
    <property type="project" value="InterPro"/>
</dbReference>
<dbReference type="PATRIC" id="fig|1566026.4.peg.1614"/>
<dbReference type="AlphaFoldDB" id="A0A0L8AQ90"/>
<dbReference type="OrthoDB" id="9770107at2"/>
<proteinExistence type="predicted"/>
<feature type="signal peptide" evidence="1">
    <location>
        <begin position="1"/>
        <end position="20"/>
    </location>
</feature>
<sequence length="493" mass="55099">MKHFCLIFTFLLCSTSNFYAQEQKSPEIPAPKEFITQHEGIFGGKKISYTATGSEMYLTNSKNEPTGAMWSVAYTKSGSIEQSTRPVTFVFNGGPGSASMWLHVGFFGPKVVRVDSDAIEDDGGAPYPIEENKFGLLDITDLVFIDPIGTGYSQLIGNGKGEEYWGLNQDAQSVATFIRQWVTENNRWMSPKYIAGESFGTTRAAAVSQALEGNGQALALNGLILISQALDYEGSTSIDDNITSYVTYMPTMAATAWYHKKAGQGKTLEAFVEEARDFAYNQYVSALYKGNLISSQEKYAIAQKLAYFYGIDINFIKRANNRVLTSRFKKELLRDQGVALGTLDARYYGDDPDDTADSPELGDASSYKVSAAYTAALNHYFTNDLQITMDRPYLTSGRLSSWDWGAGGEPMYVKTSRRLANAMRRNEGMKVLVACGYYDMITPFFDAEFTFSRNAIPMDRVKLTYYEGGHMMYNHQPDFEKLAKDIREFIIEK</sequence>
<dbReference type="GO" id="GO:0006508">
    <property type="term" value="P:proteolysis"/>
    <property type="evidence" value="ECO:0007669"/>
    <property type="project" value="InterPro"/>
</dbReference>
<organism evidence="2 3">
    <name type="scientific">Roseivirga seohaensis subsp. aquiponti</name>
    <dbReference type="NCBI Taxonomy" id="1566026"/>
    <lineage>
        <taxon>Bacteria</taxon>
        <taxon>Pseudomonadati</taxon>
        <taxon>Bacteroidota</taxon>
        <taxon>Cytophagia</taxon>
        <taxon>Cytophagales</taxon>
        <taxon>Roseivirgaceae</taxon>
        <taxon>Roseivirga</taxon>
    </lineage>
</organism>
<keyword evidence="3" id="KW-1185">Reference proteome</keyword>
<feature type="chain" id="PRO_5005580387" evidence="1">
    <location>
        <begin position="21"/>
        <end position="493"/>
    </location>
</feature>
<evidence type="ECO:0000256" key="1">
    <source>
        <dbReference type="SAM" id="SignalP"/>
    </source>
</evidence>
<comment type="caution">
    <text evidence="2">The sequence shown here is derived from an EMBL/GenBank/DDBJ whole genome shotgun (WGS) entry which is preliminary data.</text>
</comment>
<protein>
    <submittedName>
        <fullName evidence="2">Peptidase S10</fullName>
    </submittedName>
</protein>
<dbReference type="EMBL" id="JSVA01000002">
    <property type="protein sequence ID" value="KOF04405.1"/>
    <property type="molecule type" value="Genomic_DNA"/>
</dbReference>
<dbReference type="Pfam" id="PF00450">
    <property type="entry name" value="Peptidase_S10"/>
    <property type="match status" value="1"/>
</dbReference>
<evidence type="ECO:0000313" key="3">
    <source>
        <dbReference type="Proteomes" id="UP000036908"/>
    </source>
</evidence>
<dbReference type="Proteomes" id="UP000036908">
    <property type="component" value="Unassembled WGS sequence"/>
</dbReference>